<gene>
    <name evidence="1" type="ORF">DSO57_1036060</name>
</gene>
<comment type="caution">
    <text evidence="1">The sequence shown here is derived from an EMBL/GenBank/DDBJ whole genome shotgun (WGS) entry which is preliminary data.</text>
</comment>
<protein>
    <submittedName>
        <fullName evidence="1">Uncharacterized protein</fullName>
    </submittedName>
</protein>
<evidence type="ECO:0000313" key="2">
    <source>
        <dbReference type="Proteomes" id="UP001165960"/>
    </source>
</evidence>
<reference evidence="1" key="1">
    <citation type="submission" date="2022-04" db="EMBL/GenBank/DDBJ databases">
        <title>Genome of the entomopathogenic fungus Entomophthora muscae.</title>
        <authorList>
            <person name="Elya C."/>
            <person name="Lovett B.R."/>
            <person name="Lee E."/>
            <person name="Macias A.M."/>
            <person name="Hajek A.E."/>
            <person name="De Bivort B.L."/>
            <person name="Kasson M.T."/>
            <person name="De Fine Licht H.H."/>
            <person name="Stajich J.E."/>
        </authorList>
    </citation>
    <scope>NUCLEOTIDE SEQUENCE</scope>
    <source>
        <strain evidence="1">Berkeley</strain>
    </source>
</reference>
<keyword evidence="2" id="KW-1185">Reference proteome</keyword>
<name>A0ACC2SNB6_9FUNG</name>
<dbReference type="Proteomes" id="UP001165960">
    <property type="component" value="Unassembled WGS sequence"/>
</dbReference>
<organism evidence="1 2">
    <name type="scientific">Entomophthora muscae</name>
    <dbReference type="NCBI Taxonomy" id="34485"/>
    <lineage>
        <taxon>Eukaryota</taxon>
        <taxon>Fungi</taxon>
        <taxon>Fungi incertae sedis</taxon>
        <taxon>Zoopagomycota</taxon>
        <taxon>Entomophthoromycotina</taxon>
        <taxon>Entomophthoromycetes</taxon>
        <taxon>Entomophthorales</taxon>
        <taxon>Entomophthoraceae</taxon>
        <taxon>Entomophthora</taxon>
    </lineage>
</organism>
<dbReference type="EMBL" id="QTSX02004595">
    <property type="protein sequence ID" value="KAJ9063909.1"/>
    <property type="molecule type" value="Genomic_DNA"/>
</dbReference>
<evidence type="ECO:0000313" key="1">
    <source>
        <dbReference type="EMBL" id="KAJ9063909.1"/>
    </source>
</evidence>
<sequence>MELKEDCDGSKSADSRQEMDTNKLTHDMSRIDSKMNKRTTFYHFPTWSHQQRPQETYKVV</sequence>
<proteinExistence type="predicted"/>
<accession>A0ACC2SNB6</accession>